<dbReference type="InterPro" id="IPR035906">
    <property type="entry name" value="MetI-like_sf"/>
</dbReference>
<feature type="transmembrane region" description="Helical" evidence="7">
    <location>
        <begin position="176"/>
        <end position="200"/>
    </location>
</feature>
<gene>
    <name evidence="9" type="ORF">M0651_16175</name>
</gene>
<evidence type="ECO:0000256" key="2">
    <source>
        <dbReference type="ARBA" id="ARBA00022448"/>
    </source>
</evidence>
<feature type="transmembrane region" description="Helical" evidence="7">
    <location>
        <begin position="128"/>
        <end position="146"/>
    </location>
</feature>
<dbReference type="SUPFAM" id="SSF160964">
    <property type="entry name" value="MalF N-terminal region-like"/>
    <property type="match status" value="1"/>
</dbReference>
<feature type="transmembrane region" description="Helical" evidence="7">
    <location>
        <begin position="249"/>
        <end position="272"/>
    </location>
</feature>
<dbReference type="PANTHER" id="PTHR30193:SF1">
    <property type="entry name" value="ABC TRANSPORTER PERMEASE PROTEIN YESP-RELATED"/>
    <property type="match status" value="1"/>
</dbReference>
<organism evidence="9 10">
    <name type="scientific">Paenibacillus mellifer</name>
    <dbReference type="NCBI Taxonomy" id="2937794"/>
    <lineage>
        <taxon>Bacteria</taxon>
        <taxon>Bacillati</taxon>
        <taxon>Bacillota</taxon>
        <taxon>Bacilli</taxon>
        <taxon>Bacillales</taxon>
        <taxon>Paenibacillaceae</taxon>
        <taxon>Paenibacillus</taxon>
    </lineage>
</organism>
<keyword evidence="2 7" id="KW-0813">Transport</keyword>
<dbReference type="PANTHER" id="PTHR30193">
    <property type="entry name" value="ABC TRANSPORTER PERMEASE PROTEIN"/>
    <property type="match status" value="1"/>
</dbReference>
<evidence type="ECO:0000313" key="9">
    <source>
        <dbReference type="EMBL" id="MCK8488715.1"/>
    </source>
</evidence>
<comment type="subcellular location">
    <subcellularLocation>
        <location evidence="1 7">Cell membrane</location>
        <topology evidence="1 7">Multi-pass membrane protein</topology>
    </subcellularLocation>
</comment>
<dbReference type="RefSeq" id="WP_248552777.1">
    <property type="nucleotide sequence ID" value="NZ_JALPRK010000016.1"/>
</dbReference>
<evidence type="ECO:0000256" key="6">
    <source>
        <dbReference type="ARBA" id="ARBA00023136"/>
    </source>
</evidence>
<dbReference type="Gene3D" id="1.10.3720.10">
    <property type="entry name" value="MetI-like"/>
    <property type="match status" value="1"/>
</dbReference>
<keyword evidence="5 7" id="KW-1133">Transmembrane helix</keyword>
<protein>
    <submittedName>
        <fullName evidence="9">Sugar ABC transporter permease</fullName>
    </submittedName>
</protein>
<dbReference type="EMBL" id="JALPRK010000016">
    <property type="protein sequence ID" value="MCK8488715.1"/>
    <property type="molecule type" value="Genomic_DNA"/>
</dbReference>
<dbReference type="SUPFAM" id="SSF161098">
    <property type="entry name" value="MetI-like"/>
    <property type="match status" value="1"/>
</dbReference>
<dbReference type="Pfam" id="PF00528">
    <property type="entry name" value="BPD_transp_1"/>
    <property type="match status" value="1"/>
</dbReference>
<keyword evidence="3" id="KW-1003">Cell membrane</keyword>
<evidence type="ECO:0000256" key="3">
    <source>
        <dbReference type="ARBA" id="ARBA00022475"/>
    </source>
</evidence>
<evidence type="ECO:0000313" key="10">
    <source>
        <dbReference type="Proteomes" id="UP001139534"/>
    </source>
</evidence>
<keyword evidence="6 7" id="KW-0472">Membrane</keyword>
<dbReference type="CDD" id="cd06261">
    <property type="entry name" value="TM_PBP2"/>
    <property type="match status" value="1"/>
</dbReference>
<evidence type="ECO:0000256" key="4">
    <source>
        <dbReference type="ARBA" id="ARBA00022692"/>
    </source>
</evidence>
<feature type="transmembrane region" description="Helical" evidence="7">
    <location>
        <begin position="31"/>
        <end position="60"/>
    </location>
</feature>
<dbReference type="InterPro" id="IPR051393">
    <property type="entry name" value="ABC_transporter_permease"/>
</dbReference>
<evidence type="ECO:0000256" key="1">
    <source>
        <dbReference type="ARBA" id="ARBA00004651"/>
    </source>
</evidence>
<sequence>MNNTAVNSTPAGSLKDVPRVKKRAKRWESPIAGYLFLSPWLIGFFLLTLGPMVMSIYYSFTDYSLLAAPNWVGLQNYKEIFTQDDVFPSSLRITINFVLFTVPLRLMFALAIAMLLNRKIKGISFYRTMVYFPSLIGTSIAVSILWKNIFSRNGFINDFLGLFGIKGPSWIADPKYALGTLILLMVWQFGSSMIIFLAGLKQIPTDLYEASSVDGAGKFRQFVSITLPMLSPIILFNSVQTLINTFQMFTQAFVITNGGPVKSTFVYVMYLYEEAFTKFHMGYASALAWILLVLIGLFAAVLFGSSRFWVFYENEGGKRS</sequence>
<feature type="transmembrane region" description="Helical" evidence="7">
    <location>
        <begin position="284"/>
        <end position="304"/>
    </location>
</feature>
<feature type="domain" description="ABC transmembrane type-1" evidence="8">
    <location>
        <begin position="91"/>
        <end position="302"/>
    </location>
</feature>
<comment type="similarity">
    <text evidence="7">Belongs to the binding-protein-dependent transport system permease family.</text>
</comment>
<name>A0A9X1XZR6_9BACL</name>
<keyword evidence="10" id="KW-1185">Reference proteome</keyword>
<evidence type="ECO:0000259" key="8">
    <source>
        <dbReference type="PROSITE" id="PS50928"/>
    </source>
</evidence>
<dbReference type="GO" id="GO:0005886">
    <property type="term" value="C:plasma membrane"/>
    <property type="evidence" value="ECO:0007669"/>
    <property type="project" value="UniProtKB-SubCell"/>
</dbReference>
<dbReference type="Proteomes" id="UP001139534">
    <property type="component" value="Unassembled WGS sequence"/>
</dbReference>
<feature type="transmembrane region" description="Helical" evidence="7">
    <location>
        <begin position="221"/>
        <end position="243"/>
    </location>
</feature>
<dbReference type="AlphaFoldDB" id="A0A9X1XZR6"/>
<feature type="transmembrane region" description="Helical" evidence="7">
    <location>
        <begin position="93"/>
        <end position="116"/>
    </location>
</feature>
<accession>A0A9X1XZR6</accession>
<dbReference type="GO" id="GO:0055085">
    <property type="term" value="P:transmembrane transport"/>
    <property type="evidence" value="ECO:0007669"/>
    <property type="project" value="InterPro"/>
</dbReference>
<dbReference type="PROSITE" id="PS50928">
    <property type="entry name" value="ABC_TM1"/>
    <property type="match status" value="1"/>
</dbReference>
<dbReference type="InterPro" id="IPR000515">
    <property type="entry name" value="MetI-like"/>
</dbReference>
<evidence type="ECO:0000256" key="5">
    <source>
        <dbReference type="ARBA" id="ARBA00022989"/>
    </source>
</evidence>
<proteinExistence type="inferred from homology"/>
<keyword evidence="4 7" id="KW-0812">Transmembrane</keyword>
<evidence type="ECO:0000256" key="7">
    <source>
        <dbReference type="RuleBase" id="RU363032"/>
    </source>
</evidence>
<comment type="caution">
    <text evidence="9">The sequence shown here is derived from an EMBL/GenBank/DDBJ whole genome shotgun (WGS) entry which is preliminary data.</text>
</comment>
<reference evidence="9" key="1">
    <citation type="submission" date="2022-04" db="EMBL/GenBank/DDBJ databases">
        <authorList>
            <person name="Seo M.-J."/>
        </authorList>
    </citation>
    <scope>NUCLEOTIDE SEQUENCE</scope>
    <source>
        <strain evidence="9">MBLB2552</strain>
    </source>
</reference>